<dbReference type="Proteomes" id="UP000440978">
    <property type="component" value="Unassembled WGS sequence"/>
</dbReference>
<gene>
    <name evidence="10" type="ORF">GMB86_01935</name>
</gene>
<dbReference type="Gene3D" id="3.30.300.210">
    <property type="entry name" value="Nutrient germinant receptor protein C, domain 3"/>
    <property type="match status" value="1"/>
</dbReference>
<evidence type="ECO:0000313" key="10">
    <source>
        <dbReference type="EMBL" id="MTT30774.1"/>
    </source>
</evidence>
<keyword evidence="5" id="KW-0472">Membrane</keyword>
<keyword evidence="3" id="KW-0309">Germination</keyword>
<protein>
    <submittedName>
        <fullName evidence="10">Ger(X)C family spore germination protein</fullName>
    </submittedName>
</protein>
<dbReference type="Pfam" id="PF05504">
    <property type="entry name" value="Spore_GerAC"/>
    <property type="match status" value="1"/>
</dbReference>
<dbReference type="InterPro" id="IPR057336">
    <property type="entry name" value="GerAC_N"/>
</dbReference>
<dbReference type="AlphaFoldDB" id="A0A6N8CLH1"/>
<keyword evidence="4" id="KW-0732">Signal</keyword>
<proteinExistence type="inferred from homology"/>
<evidence type="ECO:0000256" key="4">
    <source>
        <dbReference type="ARBA" id="ARBA00022729"/>
    </source>
</evidence>
<dbReference type="EMBL" id="WNHB01000002">
    <property type="protein sequence ID" value="MTT30774.1"/>
    <property type="molecule type" value="Genomic_DNA"/>
</dbReference>
<dbReference type="OrthoDB" id="9816067at2"/>
<dbReference type="GO" id="GO:0009847">
    <property type="term" value="P:spore germination"/>
    <property type="evidence" value="ECO:0007669"/>
    <property type="project" value="InterPro"/>
</dbReference>
<keyword evidence="11" id="KW-1185">Reference proteome</keyword>
<accession>A0A6N8CLH1</accession>
<dbReference type="InterPro" id="IPR008844">
    <property type="entry name" value="Spore_GerAC-like"/>
</dbReference>
<evidence type="ECO:0000256" key="6">
    <source>
        <dbReference type="ARBA" id="ARBA00023139"/>
    </source>
</evidence>
<dbReference type="PANTHER" id="PTHR35789">
    <property type="entry name" value="SPORE GERMINATION PROTEIN B3"/>
    <property type="match status" value="1"/>
</dbReference>
<dbReference type="GO" id="GO:0016020">
    <property type="term" value="C:membrane"/>
    <property type="evidence" value="ECO:0007669"/>
    <property type="project" value="UniProtKB-SubCell"/>
</dbReference>
<evidence type="ECO:0000259" key="8">
    <source>
        <dbReference type="Pfam" id="PF05504"/>
    </source>
</evidence>
<dbReference type="InterPro" id="IPR038501">
    <property type="entry name" value="Spore_GerAC_C_sf"/>
</dbReference>
<organism evidence="10 11">
    <name type="scientific">Terrilactibacillus tamarindi</name>
    <dbReference type="NCBI Taxonomy" id="2599694"/>
    <lineage>
        <taxon>Bacteria</taxon>
        <taxon>Bacillati</taxon>
        <taxon>Bacillota</taxon>
        <taxon>Bacilli</taxon>
        <taxon>Bacillales</taxon>
        <taxon>Bacillaceae</taxon>
        <taxon>Terrilactibacillus</taxon>
    </lineage>
</organism>
<comment type="subcellular location">
    <subcellularLocation>
        <location evidence="1">Membrane</location>
        <topology evidence="1">Lipid-anchor</topology>
    </subcellularLocation>
</comment>
<reference evidence="10 11" key="1">
    <citation type="submission" date="2019-11" db="EMBL/GenBank/DDBJ databases">
        <title>Terrilactibacillus tamarindus sp. nov. BCM23-1 isolated from bark of Tamarindus indica.</title>
        <authorList>
            <person name="Kingkaew E."/>
            <person name="Tanasupawat S."/>
        </authorList>
    </citation>
    <scope>NUCLEOTIDE SEQUENCE [LARGE SCALE GENOMIC DNA]</scope>
    <source>
        <strain evidence="10 11">BCM23-1</strain>
    </source>
</reference>
<dbReference type="InterPro" id="IPR046953">
    <property type="entry name" value="Spore_GerAC-like_C"/>
</dbReference>
<name>A0A6N8CLH1_9BACI</name>
<evidence type="ECO:0000256" key="7">
    <source>
        <dbReference type="ARBA" id="ARBA00023288"/>
    </source>
</evidence>
<feature type="domain" description="Spore germination GerAC-like C-terminal" evidence="8">
    <location>
        <begin position="227"/>
        <end position="390"/>
    </location>
</feature>
<comment type="caution">
    <text evidence="10">The sequence shown here is derived from an EMBL/GenBank/DDBJ whole genome shotgun (WGS) entry which is preliminary data.</text>
</comment>
<evidence type="ECO:0000256" key="5">
    <source>
        <dbReference type="ARBA" id="ARBA00023136"/>
    </source>
</evidence>
<dbReference type="PANTHER" id="PTHR35789:SF1">
    <property type="entry name" value="SPORE GERMINATION PROTEIN B3"/>
    <property type="match status" value="1"/>
</dbReference>
<sequence length="393" mass="43961">MFLLPYLLKIKKVLFIVSLFCSFSVMTGCWDQRELNTLALVTASSFDLDANNNVIATVQIFTPQGTSSSGGSGGSGGSSGTGAQGSNLVISGKGSTISDAVNNIETRVSRHLFRGQNAVIVFGHDFAKKRLKEGLDYAARFYEIKERTLIYVAKDHGVDLLQYRPNIERNSADVMEYLTEKNANLGMSLKDVILMRLGPNKPVILPIIGVKQLRVKGNPEHMFLTLGSAIFANDRLVGTIDHHDTYGQRLIYNEFNQTVFPLHLKGHSGQVSLNIQSVKTATHSAIKDGKWIITVKVSGKGIVFENTTNQSLFKVKTEHKIEKEVNKRLRSIIKHSVKQTQHMNSDVMNFHGVFYREHPDEYNKVSHNWEDIYPRIDVKVNGHINVYDPGMIE</sequence>
<dbReference type="Pfam" id="PF25198">
    <property type="entry name" value="Spore_GerAC_N"/>
    <property type="match status" value="1"/>
</dbReference>
<keyword evidence="7" id="KW-0449">Lipoprotein</keyword>
<feature type="domain" description="Spore germination protein N-terminal" evidence="9">
    <location>
        <begin position="31"/>
        <end position="208"/>
    </location>
</feature>
<evidence type="ECO:0000256" key="1">
    <source>
        <dbReference type="ARBA" id="ARBA00004635"/>
    </source>
</evidence>
<evidence type="ECO:0000313" key="11">
    <source>
        <dbReference type="Proteomes" id="UP000440978"/>
    </source>
</evidence>
<dbReference type="NCBIfam" id="TIGR02887">
    <property type="entry name" value="spore_ger_x_C"/>
    <property type="match status" value="1"/>
</dbReference>
<keyword evidence="6" id="KW-0564">Palmitate</keyword>
<evidence type="ECO:0000256" key="2">
    <source>
        <dbReference type="ARBA" id="ARBA00007886"/>
    </source>
</evidence>
<comment type="similarity">
    <text evidence="2">Belongs to the GerABKC lipoprotein family.</text>
</comment>
<evidence type="ECO:0000256" key="3">
    <source>
        <dbReference type="ARBA" id="ARBA00022544"/>
    </source>
</evidence>
<evidence type="ECO:0000259" key="9">
    <source>
        <dbReference type="Pfam" id="PF25198"/>
    </source>
</evidence>